<comment type="subcellular location">
    <subcellularLocation>
        <location evidence="1">Membrane</location>
        <topology evidence="1">Single-pass membrane protein</topology>
    </subcellularLocation>
</comment>
<dbReference type="Pfam" id="PF03168">
    <property type="entry name" value="LEA_2"/>
    <property type="match status" value="1"/>
</dbReference>
<dbReference type="GO" id="GO:0005886">
    <property type="term" value="C:plasma membrane"/>
    <property type="evidence" value="ECO:0000318"/>
    <property type="project" value="GO_Central"/>
</dbReference>
<dbReference type="AlphaFoldDB" id="A0A1U7ZFH5"/>
<keyword evidence="2" id="KW-0812">Transmembrane</keyword>
<name>A0A1U7ZFH5_NELNU</name>
<evidence type="ECO:0000256" key="1">
    <source>
        <dbReference type="ARBA" id="ARBA00004167"/>
    </source>
</evidence>
<dbReference type="FunCoup" id="A0A1U7ZFH5">
    <property type="interactions" value="87"/>
</dbReference>
<dbReference type="RefSeq" id="XP_010246801.1">
    <property type="nucleotide sequence ID" value="XM_010248499.2"/>
</dbReference>
<feature type="domain" description="Late embryogenesis abundant protein LEA-2 subgroup" evidence="5">
    <location>
        <begin position="94"/>
        <end position="193"/>
    </location>
</feature>
<dbReference type="GO" id="GO:0098542">
    <property type="term" value="P:defense response to other organism"/>
    <property type="evidence" value="ECO:0007669"/>
    <property type="project" value="InterPro"/>
</dbReference>
<reference evidence="7" key="1">
    <citation type="submission" date="2025-08" db="UniProtKB">
        <authorList>
            <consortium name="RefSeq"/>
        </authorList>
    </citation>
    <scope>IDENTIFICATION</scope>
</reference>
<evidence type="ECO:0000313" key="6">
    <source>
        <dbReference type="Proteomes" id="UP000189703"/>
    </source>
</evidence>
<dbReference type="GeneID" id="104589999"/>
<dbReference type="InterPro" id="IPR004864">
    <property type="entry name" value="LEA_2"/>
</dbReference>
<dbReference type="InterPro" id="IPR044839">
    <property type="entry name" value="NDR1-like"/>
</dbReference>
<keyword evidence="3" id="KW-1133">Transmembrane helix</keyword>
<protein>
    <submittedName>
        <fullName evidence="7">Protein YLS9-like</fullName>
    </submittedName>
</protein>
<evidence type="ECO:0000259" key="5">
    <source>
        <dbReference type="Pfam" id="PF03168"/>
    </source>
</evidence>
<keyword evidence="6" id="KW-1185">Reference proteome</keyword>
<accession>A0A1U7ZFH5</accession>
<dbReference type="PANTHER" id="PTHR31415">
    <property type="entry name" value="OS05G0367900 PROTEIN"/>
    <property type="match status" value="1"/>
</dbReference>
<organism evidence="6 7">
    <name type="scientific">Nelumbo nucifera</name>
    <name type="common">Sacred lotus</name>
    <dbReference type="NCBI Taxonomy" id="4432"/>
    <lineage>
        <taxon>Eukaryota</taxon>
        <taxon>Viridiplantae</taxon>
        <taxon>Streptophyta</taxon>
        <taxon>Embryophyta</taxon>
        <taxon>Tracheophyta</taxon>
        <taxon>Spermatophyta</taxon>
        <taxon>Magnoliopsida</taxon>
        <taxon>Proteales</taxon>
        <taxon>Nelumbonaceae</taxon>
        <taxon>Nelumbo</taxon>
    </lineage>
</organism>
<evidence type="ECO:0000256" key="3">
    <source>
        <dbReference type="ARBA" id="ARBA00022989"/>
    </source>
</evidence>
<dbReference type="GO" id="GO:0009506">
    <property type="term" value="C:plasmodesma"/>
    <property type="evidence" value="ECO:0000318"/>
    <property type="project" value="GO_Central"/>
</dbReference>
<dbReference type="OrthoDB" id="1889094at2759"/>
<gene>
    <name evidence="7" type="primary">LOC104589999</name>
</gene>
<dbReference type="eggNOG" id="ENOG502QUR9">
    <property type="taxonomic scope" value="Eukaryota"/>
</dbReference>
<dbReference type="Proteomes" id="UP000189703">
    <property type="component" value="Unplaced"/>
</dbReference>
<dbReference type="OMA" id="PHIIRAT"/>
<proteinExistence type="predicted"/>
<keyword evidence="4" id="KW-0472">Membrane</keyword>
<dbReference type="KEGG" id="nnu:104589999"/>
<dbReference type="PANTHER" id="PTHR31415:SF4">
    <property type="entry name" value="NDR1_HIN1-LIKE PROTEIN 3"/>
    <property type="match status" value="1"/>
</dbReference>
<sequence length="222" mass="25362">MFEAKETHLNGAYYGPPIPPQQSYSYRRRPVCCCVLSTFMKVLIAICVALGITVLVLWLVLRPNKMKFYVVTADLSEFNLTNGNTLNYNLSLNMAVRNPNKRIGIYYDRLEAVASYQGERFAWDNLPHFYQGHKNTTNIPVNFHGQPVVVLDGSDILTFDAEKSSGLFYIDVKIYSRIRFKIGSIKTRRIKPEIECELRIPLSSNATTLATRFESTKCDVNF</sequence>
<evidence type="ECO:0000313" key="7">
    <source>
        <dbReference type="RefSeq" id="XP_010246801.1"/>
    </source>
</evidence>
<evidence type="ECO:0000256" key="4">
    <source>
        <dbReference type="ARBA" id="ARBA00023136"/>
    </source>
</evidence>
<evidence type="ECO:0000256" key="2">
    <source>
        <dbReference type="ARBA" id="ARBA00022692"/>
    </source>
</evidence>